<name>A0A0D2NCP4_HYPSF</name>
<keyword evidence="8" id="KW-1185">Reference proteome</keyword>
<sequence length="178" mass="20699">MSVSKSSADEIFHWLSSMNSTTALLSWIGMLFTYIRWYQGTKAAERKDPMFKANHKNDLYLHRYGLQPWIAVYALVMCILILLFNGWFVFTRAGPWRMALELDDPPIVSDPEIGSWVPTFVSSYLALPVFFLLVLGYKLIYRTRMVPLDEMHFERGIVPEIEEPQPTTRWGKLLATIF</sequence>
<evidence type="ECO:0000256" key="4">
    <source>
        <dbReference type="ARBA" id="ARBA00023136"/>
    </source>
</evidence>
<dbReference type="GO" id="GO:0015171">
    <property type="term" value="F:amino acid transmembrane transporter activity"/>
    <property type="evidence" value="ECO:0007669"/>
    <property type="project" value="TreeGrafter"/>
</dbReference>
<dbReference type="EMBL" id="KN817682">
    <property type="protein sequence ID" value="KJA14361.1"/>
    <property type="molecule type" value="Genomic_DNA"/>
</dbReference>
<dbReference type="AlphaFoldDB" id="A0A0D2NCP4"/>
<evidence type="ECO:0000313" key="7">
    <source>
        <dbReference type="EMBL" id="KJA14361.1"/>
    </source>
</evidence>
<feature type="transmembrane region" description="Helical" evidence="5">
    <location>
        <begin position="70"/>
        <end position="93"/>
    </location>
</feature>
<proteinExistence type="predicted"/>
<evidence type="ECO:0000256" key="5">
    <source>
        <dbReference type="SAM" id="Phobius"/>
    </source>
</evidence>
<protein>
    <recommendedName>
        <fullName evidence="6">Amino acid permease/ SLC12A domain-containing protein</fullName>
    </recommendedName>
</protein>
<evidence type="ECO:0000256" key="2">
    <source>
        <dbReference type="ARBA" id="ARBA00022692"/>
    </source>
</evidence>
<evidence type="ECO:0000256" key="3">
    <source>
        <dbReference type="ARBA" id="ARBA00022989"/>
    </source>
</evidence>
<dbReference type="PANTHER" id="PTHR43341:SF4">
    <property type="entry name" value="ARGININE PERMEASE CAN1-RELATED"/>
    <property type="match status" value="1"/>
</dbReference>
<evidence type="ECO:0000256" key="1">
    <source>
        <dbReference type="ARBA" id="ARBA00004141"/>
    </source>
</evidence>
<keyword evidence="3 5" id="KW-1133">Transmembrane helix</keyword>
<evidence type="ECO:0000259" key="6">
    <source>
        <dbReference type="Pfam" id="PF00324"/>
    </source>
</evidence>
<dbReference type="STRING" id="945553.A0A0D2NCP4"/>
<feature type="transmembrane region" description="Helical" evidence="5">
    <location>
        <begin position="113"/>
        <end position="135"/>
    </location>
</feature>
<reference evidence="8" key="1">
    <citation type="submission" date="2014-04" db="EMBL/GenBank/DDBJ databases">
        <title>Evolutionary Origins and Diversification of the Mycorrhizal Mutualists.</title>
        <authorList>
            <consortium name="DOE Joint Genome Institute"/>
            <consortium name="Mycorrhizal Genomics Consortium"/>
            <person name="Kohler A."/>
            <person name="Kuo A."/>
            <person name="Nagy L.G."/>
            <person name="Floudas D."/>
            <person name="Copeland A."/>
            <person name="Barry K.W."/>
            <person name="Cichocki N."/>
            <person name="Veneault-Fourrey C."/>
            <person name="LaButti K."/>
            <person name="Lindquist E.A."/>
            <person name="Lipzen A."/>
            <person name="Lundell T."/>
            <person name="Morin E."/>
            <person name="Murat C."/>
            <person name="Riley R."/>
            <person name="Ohm R."/>
            <person name="Sun H."/>
            <person name="Tunlid A."/>
            <person name="Henrissat B."/>
            <person name="Grigoriev I.V."/>
            <person name="Hibbett D.S."/>
            <person name="Martin F."/>
        </authorList>
    </citation>
    <scope>NUCLEOTIDE SEQUENCE [LARGE SCALE GENOMIC DNA]</scope>
    <source>
        <strain evidence="8">FD-334 SS-4</strain>
    </source>
</reference>
<gene>
    <name evidence="7" type="ORF">HYPSUDRAFT_49239</name>
</gene>
<dbReference type="Pfam" id="PF00324">
    <property type="entry name" value="AA_permease"/>
    <property type="match status" value="1"/>
</dbReference>
<keyword evidence="4 5" id="KW-0472">Membrane</keyword>
<comment type="subcellular location">
    <subcellularLocation>
        <location evidence="1">Membrane</location>
        <topology evidence="1">Multi-pass membrane protein</topology>
    </subcellularLocation>
</comment>
<dbReference type="OrthoDB" id="2942743at2759"/>
<dbReference type="GO" id="GO:0016020">
    <property type="term" value="C:membrane"/>
    <property type="evidence" value="ECO:0007669"/>
    <property type="project" value="UniProtKB-SubCell"/>
</dbReference>
<accession>A0A0D2NCP4</accession>
<dbReference type="Proteomes" id="UP000054270">
    <property type="component" value="Unassembled WGS sequence"/>
</dbReference>
<evidence type="ECO:0000313" key="8">
    <source>
        <dbReference type="Proteomes" id="UP000054270"/>
    </source>
</evidence>
<feature type="transmembrane region" description="Helical" evidence="5">
    <location>
        <begin position="12"/>
        <end position="37"/>
    </location>
</feature>
<dbReference type="InterPro" id="IPR050524">
    <property type="entry name" value="APC_YAT"/>
</dbReference>
<dbReference type="InterPro" id="IPR004841">
    <property type="entry name" value="AA-permease/SLC12A_dom"/>
</dbReference>
<organism evidence="7 8">
    <name type="scientific">Hypholoma sublateritium (strain FD-334 SS-4)</name>
    <dbReference type="NCBI Taxonomy" id="945553"/>
    <lineage>
        <taxon>Eukaryota</taxon>
        <taxon>Fungi</taxon>
        <taxon>Dikarya</taxon>
        <taxon>Basidiomycota</taxon>
        <taxon>Agaricomycotina</taxon>
        <taxon>Agaricomycetes</taxon>
        <taxon>Agaricomycetidae</taxon>
        <taxon>Agaricales</taxon>
        <taxon>Agaricineae</taxon>
        <taxon>Strophariaceae</taxon>
        <taxon>Hypholoma</taxon>
    </lineage>
</organism>
<feature type="domain" description="Amino acid permease/ SLC12A" evidence="6">
    <location>
        <begin position="6"/>
        <end position="144"/>
    </location>
</feature>
<dbReference type="PANTHER" id="PTHR43341">
    <property type="entry name" value="AMINO ACID PERMEASE"/>
    <property type="match status" value="1"/>
</dbReference>
<keyword evidence="2 5" id="KW-0812">Transmembrane</keyword>